<dbReference type="EMBL" id="HG670614">
    <property type="protein sequence ID" value="CDI77300.1"/>
    <property type="molecule type" value="Genomic_DNA"/>
</dbReference>
<reference evidence="2" key="1">
    <citation type="submission" date="2013-10" db="EMBL/GenBank/DDBJ databases">
        <title>Genomic analysis of the causative agents of coccidiosis in chickens.</title>
        <authorList>
            <person name="Reid A.J."/>
            <person name="Blake D."/>
            <person name="Billington K."/>
            <person name="Browne H."/>
            <person name="Dunn M."/>
            <person name="Hung S."/>
            <person name="Kawahara F."/>
            <person name="Miranda-Saavedra D."/>
            <person name="Mourier T."/>
            <person name="Nagra H."/>
            <person name="Otto T.D."/>
            <person name="Rawlings N."/>
            <person name="Sanchez A."/>
            <person name="Sanders M."/>
            <person name="Subramaniam C."/>
            <person name="Tay Y."/>
            <person name="Dear P."/>
            <person name="Doerig C."/>
            <person name="Gruber A."/>
            <person name="Parkinson J."/>
            <person name="Shirley M."/>
            <person name="Wan K.L."/>
            <person name="Berriman M."/>
            <person name="Tomley F."/>
            <person name="Pain A."/>
        </authorList>
    </citation>
    <scope>NUCLEOTIDE SEQUENCE</scope>
    <source>
        <strain evidence="2">Houghton</strain>
    </source>
</reference>
<sequence length="184" mass="20904">MESGGLKVKDLPPVLSASSLIDVCLSKTQRKTPTEIHKRSNISVIKKFYIRKVKASSEFFTEKLKQITQNFPKLDSIHPFYGDLLNILYDRDHYKLALGNVASCTNKIEKICKEYITLIKYADSLYKAKSLKTAALGRYCTGKSSFINLISNANVDVQPFAFTTKSLFVGHFNHLYARWQVSKI</sequence>
<evidence type="ECO:0000313" key="2">
    <source>
        <dbReference type="EMBL" id="CDI77300.1"/>
    </source>
</evidence>
<gene>
    <name evidence="2" type="ORF">EAH_00062750</name>
</gene>
<feature type="domain" description="NOG1 N-terminal helical" evidence="1">
    <location>
        <begin position="10"/>
        <end position="140"/>
    </location>
</feature>
<dbReference type="OMA" id="ESSEMCA"/>
<dbReference type="Gene3D" id="1.20.120.1190">
    <property type="match status" value="1"/>
</dbReference>
<dbReference type="InterPro" id="IPR041623">
    <property type="entry name" value="NOG1_N"/>
</dbReference>
<dbReference type="AlphaFoldDB" id="U6GAY9"/>
<dbReference type="SUPFAM" id="SSF52540">
    <property type="entry name" value="P-loop containing nucleoside triphosphate hydrolases"/>
    <property type="match status" value="1"/>
</dbReference>
<dbReference type="GO" id="GO:0005525">
    <property type="term" value="F:GTP binding"/>
    <property type="evidence" value="ECO:0007669"/>
    <property type="project" value="InterPro"/>
</dbReference>
<evidence type="ECO:0000313" key="3">
    <source>
        <dbReference type="Proteomes" id="UP000018050"/>
    </source>
</evidence>
<dbReference type="PANTHER" id="PTHR45759">
    <property type="entry name" value="NUCLEOLAR GTP-BINDING PROTEIN 1"/>
    <property type="match status" value="1"/>
</dbReference>
<dbReference type="GeneID" id="25274345"/>
<dbReference type="Pfam" id="PF17835">
    <property type="entry name" value="NOG1_N"/>
    <property type="match status" value="1"/>
</dbReference>
<name>U6GAY9_EIMAC</name>
<dbReference type="Proteomes" id="UP000018050">
    <property type="component" value="Unassembled WGS sequence"/>
</dbReference>
<organism evidence="2 3">
    <name type="scientific">Eimeria acervulina</name>
    <name type="common">Coccidian parasite</name>
    <dbReference type="NCBI Taxonomy" id="5801"/>
    <lineage>
        <taxon>Eukaryota</taxon>
        <taxon>Sar</taxon>
        <taxon>Alveolata</taxon>
        <taxon>Apicomplexa</taxon>
        <taxon>Conoidasida</taxon>
        <taxon>Coccidia</taxon>
        <taxon>Eucoccidiorida</taxon>
        <taxon>Eimeriorina</taxon>
        <taxon>Eimeriidae</taxon>
        <taxon>Eimeria</taxon>
    </lineage>
</organism>
<evidence type="ECO:0000259" key="1">
    <source>
        <dbReference type="Pfam" id="PF17835"/>
    </source>
</evidence>
<proteinExistence type="predicted"/>
<dbReference type="InterPro" id="IPR027417">
    <property type="entry name" value="P-loop_NTPase"/>
</dbReference>
<dbReference type="OrthoDB" id="329956at2759"/>
<reference evidence="2" key="2">
    <citation type="submission" date="2013-10" db="EMBL/GenBank/DDBJ databases">
        <authorList>
            <person name="Aslett M."/>
        </authorList>
    </citation>
    <scope>NUCLEOTIDE SEQUENCE</scope>
    <source>
        <strain evidence="2">Houghton</strain>
    </source>
</reference>
<protein>
    <submittedName>
        <fullName evidence="2">Nucleolar GTP-binding protein, putative</fullName>
    </submittedName>
</protein>
<keyword evidence="3" id="KW-1185">Reference proteome</keyword>
<accession>U6GAY9</accession>
<dbReference type="RefSeq" id="XP_013252320.1">
    <property type="nucleotide sequence ID" value="XM_013396866.1"/>
</dbReference>
<dbReference type="VEuPathDB" id="ToxoDB:EAH_00062750"/>